<dbReference type="KEGG" id="tag:Tagg_1092"/>
<name>D5U2L1_THEAM</name>
<dbReference type="GeneID" id="9166123"/>
<dbReference type="Proteomes" id="UP000002376">
    <property type="component" value="Chromosome"/>
</dbReference>
<evidence type="ECO:0000313" key="2">
    <source>
        <dbReference type="Proteomes" id="UP000002376"/>
    </source>
</evidence>
<dbReference type="OrthoDB" id="19374at2157"/>
<dbReference type="HOGENOM" id="CLU_118413_0_0_2"/>
<gene>
    <name evidence="1" type="ordered locus">Tagg_1092</name>
</gene>
<dbReference type="STRING" id="633148.Tagg_1092"/>
<dbReference type="RefSeq" id="WP_013129954.1">
    <property type="nucleotide sequence ID" value="NC_014160.1"/>
</dbReference>
<dbReference type="AlphaFoldDB" id="D5U2L1"/>
<dbReference type="eggNOG" id="arCOG00569">
    <property type="taxonomic scope" value="Archaea"/>
</dbReference>
<accession>D5U2L1</accession>
<protein>
    <submittedName>
        <fullName evidence="1">Uncharacterized protein</fullName>
    </submittedName>
</protein>
<reference evidence="2" key="2">
    <citation type="journal article" date="2010" name="Stand. Genomic Sci.">
        <title>Complete genome sequence of Thermosphaera aggregans type strain (M11TLT).</title>
        <authorList>
            <person name="Spring S."/>
            <person name="Rachel R."/>
            <person name="Lapidus A."/>
            <person name="Davenport K."/>
            <person name="Tice H."/>
            <person name="Copeland A."/>
            <person name="Cheng J.-F."/>
            <person name="Lucas S."/>
            <person name="Chen F."/>
            <person name="Nolan M."/>
            <person name="Bruce D."/>
            <person name="Goodwin L."/>
            <person name="Pitluck S."/>
            <person name="Ivanova N."/>
            <person name="Mavromatis K."/>
            <person name="Ovchinnikova G."/>
            <person name="Pati A."/>
            <person name="Chen A."/>
            <person name="Palaniappan K."/>
            <person name="Land M."/>
            <person name="Hauser L."/>
            <person name="Chang Y.-J."/>
            <person name="Jeffries C.C."/>
            <person name="Brettin T."/>
            <person name="Detter J.C."/>
            <person name="Tapia R."/>
            <person name="Han C."/>
            <person name="Heimerl T."/>
            <person name="Weikl F."/>
            <person name="Brambilla E."/>
            <person name="Goker M."/>
            <person name="Bristow J."/>
            <person name="Eisen J.A."/>
            <person name="Markowitz V."/>
            <person name="Hugenholtz P."/>
            <person name="Kyrpides N.C."/>
            <person name="Klenk H.-P."/>
        </authorList>
    </citation>
    <scope>NUCLEOTIDE SEQUENCE [LARGE SCALE GENOMIC DNA]</scope>
    <source>
        <strain evidence="2">DSM 11486 / M11TL</strain>
    </source>
</reference>
<sequence length="195" mass="22616">MSVDFVRHIVNPILSRVIDVKKGEHVKILDEIRRIISDYEEKYGFSIYGGEVDKLVDFLISSDFDYLVKVFDTYGLRDALVDILEEALEAYRSHGEISKAIESRIIMLKNNKGIRRSKDYQVQSIDELIASLKLKYSNIEFNPSRKEVRVELGEGRFAKIKLYRRKIAVNMVIELKEDDIGLLNKELQRILECSG</sequence>
<reference evidence="1 2" key="1">
    <citation type="journal article" date="2010" name="Stand. Genomic Sci.">
        <title>Complete genome sequence of Thermosphaera aggregans type strain (M11TL).</title>
        <authorList>
            <person name="Spring S."/>
            <person name="Rachel R."/>
            <person name="Lapidus A."/>
            <person name="Davenport K."/>
            <person name="Tice H."/>
            <person name="Copeland A."/>
            <person name="Cheng J.F."/>
            <person name="Lucas S."/>
            <person name="Chen F."/>
            <person name="Nolan M."/>
            <person name="Bruce D."/>
            <person name="Goodwin L."/>
            <person name="Pitluck S."/>
            <person name="Ivanova N."/>
            <person name="Mavromatis K."/>
            <person name="Ovchinnikova G."/>
            <person name="Pati A."/>
            <person name="Chen A."/>
            <person name="Palaniappan K."/>
            <person name="Land M."/>
            <person name="Hauser L."/>
            <person name="Chang Y.J."/>
            <person name="Jeffries C.C."/>
            <person name="Brettin T."/>
            <person name="Detter J.C."/>
            <person name="Tapia R."/>
            <person name="Han C."/>
            <person name="Heimerl T."/>
            <person name="Weikl F."/>
            <person name="Brambilla E."/>
            <person name="Goker M."/>
            <person name="Bristow J."/>
            <person name="Eisen J.A."/>
            <person name="Markowitz V."/>
            <person name="Hugenholtz P."/>
            <person name="Kyrpides N.C."/>
            <person name="Klenk H.P."/>
        </authorList>
    </citation>
    <scope>NUCLEOTIDE SEQUENCE [LARGE SCALE GENOMIC DNA]</scope>
    <source>
        <strain evidence="2">DSM 11486 / M11TL</strain>
    </source>
</reference>
<reference key="3">
    <citation type="submission" date="2010-02" db="EMBL/GenBank/DDBJ databases">
        <title>Complete genome sequence of Thermosphaera aggregans type strain (M11TL).</title>
        <authorList>
            <consortium name="US DOE Joint Genome Institute (JGI-PGF)"/>
            <person name="Spring S."/>
            <person name="Lapidus A."/>
            <person name="Munk C."/>
            <person name="Schroeder M."/>
            <person name="Glavina Del Rio T."/>
            <person name="Tice H."/>
            <person name="Copeland A."/>
            <person name="Cheng J.-F."/>
            <person name="Lucas S."/>
            <person name="Chen F."/>
            <person name="Nolan M."/>
            <person name="Bruce D."/>
            <person name="Goodwin L."/>
            <person name="Pitluck S."/>
            <person name="Ivanova N."/>
            <person name="Mavromatis K."/>
            <person name="Ovchinnikova G."/>
            <person name="Pati A."/>
            <person name="Chen A."/>
            <person name="Palaniappan K."/>
            <person name="Land M."/>
            <person name="Hauser L."/>
            <person name="Chang Y.-J."/>
            <person name="Jeffries C.C."/>
            <person name="Brettin T."/>
            <person name="Detter J.C."/>
            <person name="Tapia R."/>
            <person name="Han C."/>
            <person name="Chain P."/>
            <person name="Heimerl T."/>
            <person name="Weik F."/>
            <person name="Goker M."/>
            <person name="Rachel R."/>
            <person name="Bristow J."/>
            <person name="Eisen J.A."/>
            <person name="Markowitz V."/>
            <person name="Hugenholtz P."/>
            <person name="Kyrpides N.C."/>
            <person name="Klenk H.-P."/>
        </authorList>
    </citation>
    <scope>NUCLEOTIDE SEQUENCE</scope>
    <source>
        <strain>DSM 11486</strain>
    </source>
</reference>
<organism evidence="1 2">
    <name type="scientific">Thermosphaera aggregans (strain DSM 11486 / M11TL)</name>
    <dbReference type="NCBI Taxonomy" id="633148"/>
    <lineage>
        <taxon>Archaea</taxon>
        <taxon>Thermoproteota</taxon>
        <taxon>Thermoprotei</taxon>
        <taxon>Desulfurococcales</taxon>
        <taxon>Desulfurococcaceae</taxon>
        <taxon>Thermosphaera</taxon>
    </lineage>
</organism>
<keyword evidence="2" id="KW-1185">Reference proteome</keyword>
<dbReference type="EMBL" id="CP001939">
    <property type="protein sequence ID" value="ADG91361.1"/>
    <property type="molecule type" value="Genomic_DNA"/>
</dbReference>
<evidence type="ECO:0000313" key="1">
    <source>
        <dbReference type="EMBL" id="ADG91361.1"/>
    </source>
</evidence>
<proteinExistence type="predicted"/>